<dbReference type="InterPro" id="IPR050477">
    <property type="entry name" value="GrpII_AminoAcid_Decarb"/>
</dbReference>
<dbReference type="Gene3D" id="3.40.640.10">
    <property type="entry name" value="Type I PLP-dependent aspartate aminotransferase-like (Major domain)"/>
    <property type="match status" value="2"/>
</dbReference>
<evidence type="ECO:0000256" key="3">
    <source>
        <dbReference type="ARBA" id="ARBA00023239"/>
    </source>
</evidence>
<accession>C3YZ30</accession>
<dbReference type="InterPro" id="IPR015421">
    <property type="entry name" value="PyrdxlP-dep_Trfase_major"/>
</dbReference>
<reference evidence="4" key="1">
    <citation type="journal article" date="2008" name="Nature">
        <title>The amphioxus genome and the evolution of the chordate karyotype.</title>
        <authorList>
            <consortium name="US DOE Joint Genome Institute (JGI-PGF)"/>
            <person name="Putnam N.H."/>
            <person name="Butts T."/>
            <person name="Ferrier D.E.K."/>
            <person name="Furlong R.F."/>
            <person name="Hellsten U."/>
            <person name="Kawashima T."/>
            <person name="Robinson-Rechavi M."/>
            <person name="Shoguchi E."/>
            <person name="Terry A."/>
            <person name="Yu J.-K."/>
            <person name="Benito-Gutierrez E.L."/>
            <person name="Dubchak I."/>
            <person name="Garcia-Fernandez J."/>
            <person name="Gibson-Brown J.J."/>
            <person name="Grigoriev I.V."/>
            <person name="Horton A.C."/>
            <person name="de Jong P.J."/>
            <person name="Jurka J."/>
            <person name="Kapitonov V.V."/>
            <person name="Kohara Y."/>
            <person name="Kuroki Y."/>
            <person name="Lindquist E."/>
            <person name="Lucas S."/>
            <person name="Osoegawa K."/>
            <person name="Pennacchio L.A."/>
            <person name="Salamov A.A."/>
            <person name="Satou Y."/>
            <person name="Sauka-Spengler T."/>
            <person name="Schmutz J."/>
            <person name="Shin-I T."/>
            <person name="Toyoda A."/>
            <person name="Bronner-Fraser M."/>
            <person name="Fujiyama A."/>
            <person name="Holland L.Z."/>
            <person name="Holland P.W.H."/>
            <person name="Satoh N."/>
            <person name="Rokhsar D.S."/>
        </authorList>
    </citation>
    <scope>NUCLEOTIDE SEQUENCE [LARGE SCALE GENOMIC DNA]</scope>
    <source>
        <strain evidence="4">S238N-H82</strain>
        <tissue evidence="4">Testes</tissue>
    </source>
</reference>
<sequence length="562" mass="61433">MEWLLWAEHILVSLLMAALVRLAVTEGLQGVLRAVLVGLRYVPGIGELINWIVRMMAAQFAPQLTGGSSSKKDKKPPRVALPKKGLSYEVILEEMKRLQKEKDADPHAGRMFAYVYTLKEDDASKIQKEAVDMFMEQTGLGDDHDRFVQEVYQSFLHTNALNPLLFPALRRFEIETVSMVASFLHGDDQVVGSLTSGGTESILMAVKAYRDRARKLYPQITQPEMVAPITIHPAFEKAAAYFCVKMVHVPVGSDFRADVTAMEQAITGNTILLCASAPQYAHGIVDPVSHVFLLLYSIGHHREHHPAVCICPPAITGNTILLCASAPQYAHGIVDPVSHVFLLLYCVGHHREHHPAVCVCPPAITGNTILLCASAPQYAHGIVDPVSHVFLLLYCVGHHREHHPALCICPPAITGNTILLCASAPQYAHGIVDPIPEVSAMALRRGLPLHVDACFGGFMLPWIEKLGYPVPTFDFRNPGVTSMSADIHKYGYGVKMFSCSTWPGGIFGSCSMAGSRPGGNIAAAWAVLKAMGEDGYMKTAQEVMETTQFMINNVKNIPVGIM</sequence>
<organism>
    <name type="scientific">Branchiostoma floridae</name>
    <name type="common">Florida lancelet</name>
    <name type="synonym">Amphioxus</name>
    <dbReference type="NCBI Taxonomy" id="7739"/>
    <lineage>
        <taxon>Eukaryota</taxon>
        <taxon>Metazoa</taxon>
        <taxon>Chordata</taxon>
        <taxon>Cephalochordata</taxon>
        <taxon>Leptocardii</taxon>
        <taxon>Amphioxiformes</taxon>
        <taxon>Branchiostomatidae</taxon>
        <taxon>Branchiostoma</taxon>
    </lineage>
</organism>
<dbReference type="AlphaFoldDB" id="C3YZ30"/>
<proteinExistence type="predicted"/>
<gene>
    <name evidence="4" type="ORF">BRAFLDRAFT_66905</name>
</gene>
<dbReference type="PANTHER" id="PTHR42735:SF9">
    <property type="entry name" value="SPHINGOSINE-1-PHOSPHATE LYASE"/>
    <property type="match status" value="1"/>
</dbReference>
<dbReference type="EMBL" id="GG666565">
    <property type="protein sequence ID" value="EEN54538.1"/>
    <property type="molecule type" value="Genomic_DNA"/>
</dbReference>
<dbReference type="eggNOG" id="KOG1383">
    <property type="taxonomic scope" value="Eukaryota"/>
</dbReference>
<comment type="cofactor">
    <cofactor evidence="1">
        <name>pyridoxal 5'-phosphate</name>
        <dbReference type="ChEBI" id="CHEBI:597326"/>
    </cofactor>
</comment>
<dbReference type="STRING" id="7739.C3YZ30"/>
<evidence type="ECO:0008006" key="5">
    <source>
        <dbReference type="Google" id="ProtNLM"/>
    </source>
</evidence>
<dbReference type="FunFam" id="3.40.640.10:FF:000374">
    <property type="entry name" value="Uncharacterized protein"/>
    <property type="match status" value="1"/>
</dbReference>
<evidence type="ECO:0000256" key="2">
    <source>
        <dbReference type="ARBA" id="ARBA00022898"/>
    </source>
</evidence>
<keyword evidence="2" id="KW-0663">Pyridoxal phosphate</keyword>
<protein>
    <recommendedName>
        <fullName evidence="5">Sphingosine-1-phosphate lyase</fullName>
    </recommendedName>
</protein>
<keyword evidence="3" id="KW-0456">Lyase</keyword>
<name>C3YZ30_BRAFL</name>
<dbReference type="InParanoid" id="C3YZ30"/>
<dbReference type="SUPFAM" id="SSF53383">
    <property type="entry name" value="PLP-dependent transferases"/>
    <property type="match status" value="2"/>
</dbReference>
<dbReference type="PANTHER" id="PTHR42735">
    <property type="match status" value="1"/>
</dbReference>
<evidence type="ECO:0000256" key="1">
    <source>
        <dbReference type="ARBA" id="ARBA00001933"/>
    </source>
</evidence>
<dbReference type="InterPro" id="IPR015424">
    <property type="entry name" value="PyrdxlP-dep_Trfase"/>
</dbReference>
<evidence type="ECO:0000313" key="4">
    <source>
        <dbReference type="EMBL" id="EEN54538.1"/>
    </source>
</evidence>